<proteinExistence type="predicted"/>
<protein>
    <submittedName>
        <fullName evidence="1">Uncharacterized protein</fullName>
    </submittedName>
</protein>
<gene>
    <name evidence="1" type="ORF">S01H4_15376</name>
</gene>
<accession>X0ZHA8</accession>
<comment type="caution">
    <text evidence="1">The sequence shown here is derived from an EMBL/GenBank/DDBJ whole genome shotgun (WGS) entry which is preliminary data.</text>
</comment>
<reference evidence="1" key="1">
    <citation type="journal article" date="2014" name="Front. Microbiol.">
        <title>High frequency of phylogenetically diverse reductive dehalogenase-homologous genes in deep subseafloor sedimentary metagenomes.</title>
        <authorList>
            <person name="Kawai M."/>
            <person name="Futagami T."/>
            <person name="Toyoda A."/>
            <person name="Takaki Y."/>
            <person name="Nishi S."/>
            <person name="Hori S."/>
            <person name="Arai W."/>
            <person name="Tsubouchi T."/>
            <person name="Morono Y."/>
            <person name="Uchiyama I."/>
            <person name="Ito T."/>
            <person name="Fujiyama A."/>
            <person name="Inagaki F."/>
            <person name="Takami H."/>
        </authorList>
    </citation>
    <scope>NUCLEOTIDE SEQUENCE</scope>
    <source>
        <strain evidence="1">Expedition CK06-06</strain>
    </source>
</reference>
<organism evidence="1">
    <name type="scientific">marine sediment metagenome</name>
    <dbReference type="NCBI Taxonomy" id="412755"/>
    <lineage>
        <taxon>unclassified sequences</taxon>
        <taxon>metagenomes</taxon>
        <taxon>ecological metagenomes</taxon>
    </lineage>
</organism>
<sequence length="58" mass="6163">LTSSTSGKNSLAFKDRIYIPCGAQSLFEYDAGTVSDLSPAGFCTNLSDFNGRVHALAF</sequence>
<dbReference type="EMBL" id="BART01006740">
    <property type="protein sequence ID" value="GAG68955.1"/>
    <property type="molecule type" value="Genomic_DNA"/>
</dbReference>
<feature type="non-terminal residue" evidence="1">
    <location>
        <position position="1"/>
    </location>
</feature>
<name>X0ZHA8_9ZZZZ</name>
<dbReference type="AlphaFoldDB" id="X0ZHA8"/>
<evidence type="ECO:0000313" key="1">
    <source>
        <dbReference type="EMBL" id="GAG68955.1"/>
    </source>
</evidence>